<evidence type="ECO:0000259" key="3">
    <source>
        <dbReference type="PROSITE" id="PS01031"/>
    </source>
</evidence>
<dbReference type="CDD" id="cd06464">
    <property type="entry name" value="ACD_sHsps-like"/>
    <property type="match status" value="1"/>
</dbReference>
<dbReference type="RefSeq" id="WP_175487508.1">
    <property type="nucleotide sequence ID" value="NZ_FNDK01000018.1"/>
</dbReference>
<keyword evidence="5" id="KW-1185">Reference proteome</keyword>
<evidence type="ECO:0000256" key="2">
    <source>
        <dbReference type="RuleBase" id="RU003616"/>
    </source>
</evidence>
<gene>
    <name evidence="4" type="ORF">SAMN05192534_11865</name>
</gene>
<dbReference type="Proteomes" id="UP000199163">
    <property type="component" value="Unassembled WGS sequence"/>
</dbReference>
<evidence type="ECO:0000313" key="5">
    <source>
        <dbReference type="Proteomes" id="UP000199163"/>
    </source>
</evidence>
<evidence type="ECO:0000313" key="4">
    <source>
        <dbReference type="EMBL" id="SDI01955.1"/>
    </source>
</evidence>
<dbReference type="InterPro" id="IPR008978">
    <property type="entry name" value="HSP20-like_chaperone"/>
</dbReference>
<accession>A0A1G8H5Q4</accession>
<dbReference type="AlphaFoldDB" id="A0A1G8H5Q4"/>
<dbReference type="Gene3D" id="2.60.40.790">
    <property type="match status" value="1"/>
</dbReference>
<name>A0A1G8H5Q4_9BACI</name>
<feature type="domain" description="SHSP" evidence="3">
    <location>
        <begin position="29"/>
        <end position="137"/>
    </location>
</feature>
<proteinExistence type="inferred from homology"/>
<dbReference type="SUPFAM" id="SSF49764">
    <property type="entry name" value="HSP20-like chaperones"/>
    <property type="match status" value="1"/>
</dbReference>
<organism evidence="4 5">
    <name type="scientific">Alteribacillus persepolensis</name>
    <dbReference type="NCBI Taxonomy" id="568899"/>
    <lineage>
        <taxon>Bacteria</taxon>
        <taxon>Bacillati</taxon>
        <taxon>Bacillota</taxon>
        <taxon>Bacilli</taxon>
        <taxon>Bacillales</taxon>
        <taxon>Bacillaceae</taxon>
        <taxon>Alteribacillus</taxon>
    </lineage>
</organism>
<dbReference type="InterPro" id="IPR002068">
    <property type="entry name" value="A-crystallin/Hsp20_dom"/>
</dbReference>
<dbReference type="Pfam" id="PF00011">
    <property type="entry name" value="HSP20"/>
    <property type="match status" value="1"/>
</dbReference>
<dbReference type="STRING" id="568899.SAMN05192534_11865"/>
<sequence>MYKKPNWYPQWIEAVNDAFEHVCPRDMFAMLQHMEDGFNVQVVEEADSYTVQVVLPGFQRDGIQVEYGRQYVLIQAVHDERNMVESEGYYEQTAQFGHFYKKIYLGAIRGEEMTVTHNDGVLTLHVPKDNSPSHHFK</sequence>
<reference evidence="4 5" key="1">
    <citation type="submission" date="2016-10" db="EMBL/GenBank/DDBJ databases">
        <authorList>
            <person name="de Groot N.N."/>
        </authorList>
    </citation>
    <scope>NUCLEOTIDE SEQUENCE [LARGE SCALE GENOMIC DNA]</scope>
    <source>
        <strain evidence="4 5">DSM 21632</strain>
    </source>
</reference>
<comment type="similarity">
    <text evidence="1 2">Belongs to the small heat shock protein (HSP20) family.</text>
</comment>
<protein>
    <submittedName>
        <fullName evidence="4">Molecular chaperone IbpA, HSP20 family</fullName>
    </submittedName>
</protein>
<dbReference type="EMBL" id="FNDK01000018">
    <property type="protein sequence ID" value="SDI01955.1"/>
    <property type="molecule type" value="Genomic_DNA"/>
</dbReference>
<evidence type="ECO:0000256" key="1">
    <source>
        <dbReference type="PROSITE-ProRule" id="PRU00285"/>
    </source>
</evidence>
<dbReference type="PROSITE" id="PS01031">
    <property type="entry name" value="SHSP"/>
    <property type="match status" value="1"/>
</dbReference>